<sequence>MTRRTGWKLFFVINIIYLLLGLYSFVQATQQSITMNDNDIFGWLFLLVFASLGIVASYGYAWRKTIGFGKFWYLLLVAVLVSVTYEGFQLYQAKDIDGSEKLFVTIVGILYFSFFSRLMLNYATEDKSLPTKSTN</sequence>
<feature type="transmembrane region" description="Helical" evidence="1">
    <location>
        <begin position="40"/>
        <end position="59"/>
    </location>
</feature>
<gene>
    <name evidence="2" type="ORF">ORJ04_05005</name>
</gene>
<keyword evidence="1" id="KW-1133">Transmembrane helix</keyword>
<keyword evidence="1" id="KW-0472">Membrane</keyword>
<evidence type="ECO:0000256" key="1">
    <source>
        <dbReference type="SAM" id="Phobius"/>
    </source>
</evidence>
<keyword evidence="1" id="KW-0812">Transmembrane</keyword>
<organism evidence="2 3">
    <name type="scientific">Rheinheimera baltica</name>
    <dbReference type="NCBI Taxonomy" id="67576"/>
    <lineage>
        <taxon>Bacteria</taxon>
        <taxon>Pseudomonadati</taxon>
        <taxon>Pseudomonadota</taxon>
        <taxon>Gammaproteobacteria</taxon>
        <taxon>Chromatiales</taxon>
        <taxon>Chromatiaceae</taxon>
        <taxon>Rheinheimera</taxon>
    </lineage>
</organism>
<protein>
    <submittedName>
        <fullName evidence="2">Uncharacterized protein</fullName>
    </submittedName>
</protein>
<feature type="transmembrane region" description="Helical" evidence="1">
    <location>
        <begin position="71"/>
        <end position="90"/>
    </location>
</feature>
<evidence type="ECO:0000313" key="3">
    <source>
        <dbReference type="Proteomes" id="UP001231109"/>
    </source>
</evidence>
<feature type="transmembrane region" description="Helical" evidence="1">
    <location>
        <begin position="7"/>
        <end position="28"/>
    </location>
</feature>
<comment type="caution">
    <text evidence="2">The sequence shown here is derived from an EMBL/GenBank/DDBJ whole genome shotgun (WGS) entry which is preliminary data.</text>
</comment>
<keyword evidence="3" id="KW-1185">Reference proteome</keyword>
<proteinExistence type="predicted"/>
<dbReference type="RefSeq" id="WP_305974261.1">
    <property type="nucleotide sequence ID" value="NZ_JAPJDZ010000007.1"/>
</dbReference>
<evidence type="ECO:0000313" key="2">
    <source>
        <dbReference type="EMBL" id="MDP5135309.1"/>
    </source>
</evidence>
<feature type="transmembrane region" description="Helical" evidence="1">
    <location>
        <begin position="102"/>
        <end position="120"/>
    </location>
</feature>
<name>A0ABT9HW03_9GAMM</name>
<dbReference type="EMBL" id="JAPJDZ010000007">
    <property type="protein sequence ID" value="MDP5135309.1"/>
    <property type="molecule type" value="Genomic_DNA"/>
</dbReference>
<accession>A0ABT9HW03</accession>
<dbReference type="Proteomes" id="UP001231109">
    <property type="component" value="Unassembled WGS sequence"/>
</dbReference>
<reference evidence="2 3" key="1">
    <citation type="submission" date="2022-11" db="EMBL/GenBank/DDBJ databases">
        <title>Viruses from the air-sea interface of a natural surface slick.</title>
        <authorList>
            <person name="Rahlff J."/>
            <person name="Holmfeldt K."/>
        </authorList>
    </citation>
    <scope>NUCLEOTIDE SEQUENCE [LARGE SCALE GENOMIC DNA]</scope>
    <source>
        <strain evidence="2 3">SMS4</strain>
    </source>
</reference>